<dbReference type="InterPro" id="IPR004685">
    <property type="entry name" value="Brnchd-chn_aa_trnsp_Livcs"/>
</dbReference>
<feature type="transmembrane region" description="Helical" evidence="9">
    <location>
        <begin position="39"/>
        <end position="63"/>
    </location>
</feature>
<keyword evidence="7 9" id="KW-1133">Transmembrane helix</keyword>
<feature type="transmembrane region" description="Helical" evidence="9">
    <location>
        <begin position="192"/>
        <end position="212"/>
    </location>
</feature>
<feature type="transmembrane region" description="Helical" evidence="9">
    <location>
        <begin position="403"/>
        <end position="420"/>
    </location>
</feature>
<evidence type="ECO:0000256" key="9">
    <source>
        <dbReference type="RuleBase" id="RU362122"/>
    </source>
</evidence>
<evidence type="ECO:0000256" key="4">
    <source>
        <dbReference type="ARBA" id="ARBA00022475"/>
    </source>
</evidence>
<comment type="caution">
    <text evidence="10">The sequence shown here is derived from an EMBL/GenBank/DDBJ whole genome shotgun (WGS) entry which is preliminary data.</text>
</comment>
<feature type="transmembrane region" description="Helical" evidence="9">
    <location>
        <begin position="224"/>
        <end position="246"/>
    </location>
</feature>
<evidence type="ECO:0000256" key="7">
    <source>
        <dbReference type="ARBA" id="ARBA00022989"/>
    </source>
</evidence>
<feature type="transmembrane region" description="Helical" evidence="9">
    <location>
        <begin position="336"/>
        <end position="354"/>
    </location>
</feature>
<feature type="transmembrane region" description="Helical" evidence="9">
    <location>
        <begin position="75"/>
        <end position="95"/>
    </location>
</feature>
<evidence type="ECO:0000256" key="5">
    <source>
        <dbReference type="ARBA" id="ARBA00022692"/>
    </source>
</evidence>
<comment type="similarity">
    <text evidence="2 9">Belongs to the branched chain amino acid transporter family.</text>
</comment>
<evidence type="ECO:0000256" key="2">
    <source>
        <dbReference type="ARBA" id="ARBA00008540"/>
    </source>
</evidence>
<evidence type="ECO:0000256" key="1">
    <source>
        <dbReference type="ARBA" id="ARBA00004651"/>
    </source>
</evidence>
<protein>
    <recommendedName>
        <fullName evidence="9">Branched-chain amino acid transport system carrier protein</fullName>
    </recommendedName>
</protein>
<dbReference type="RefSeq" id="WP_354195830.1">
    <property type="nucleotide sequence ID" value="NZ_JBEPLW010000003.1"/>
</dbReference>
<dbReference type="EMBL" id="JBEPLW010000003">
    <property type="protein sequence ID" value="MET3575052.1"/>
    <property type="molecule type" value="Genomic_DNA"/>
</dbReference>
<feature type="transmembrane region" description="Helical" evidence="9">
    <location>
        <begin position="366"/>
        <end position="383"/>
    </location>
</feature>
<keyword evidence="4" id="KW-1003">Cell membrane</keyword>
<keyword evidence="3 9" id="KW-0813">Transport</keyword>
<name>A0ABV2G9V2_9BACL</name>
<accession>A0ABV2G9V2</accession>
<comment type="function">
    <text evidence="9">Component of the transport system for branched-chain amino acids.</text>
</comment>
<dbReference type="NCBIfam" id="TIGR00796">
    <property type="entry name" value="livcs"/>
    <property type="match status" value="1"/>
</dbReference>
<dbReference type="Proteomes" id="UP001549099">
    <property type="component" value="Unassembled WGS sequence"/>
</dbReference>
<keyword evidence="8 9" id="KW-0472">Membrane</keyword>
<keyword evidence="5 9" id="KW-0812">Transmembrane</keyword>
<evidence type="ECO:0000256" key="3">
    <source>
        <dbReference type="ARBA" id="ARBA00022448"/>
    </source>
</evidence>
<gene>
    <name evidence="10" type="ORF">ABID49_000936</name>
</gene>
<evidence type="ECO:0000256" key="8">
    <source>
        <dbReference type="ARBA" id="ARBA00023136"/>
    </source>
</evidence>
<evidence type="ECO:0000313" key="10">
    <source>
        <dbReference type="EMBL" id="MET3575052.1"/>
    </source>
</evidence>
<feature type="transmembrane region" description="Helical" evidence="9">
    <location>
        <begin position="146"/>
        <end position="164"/>
    </location>
</feature>
<feature type="transmembrane region" description="Helical" evidence="9">
    <location>
        <begin position="266"/>
        <end position="299"/>
    </location>
</feature>
<organism evidence="10 11">
    <name type="scientific">Bhargavaea ullalensis</name>
    <dbReference type="NCBI Taxonomy" id="1265685"/>
    <lineage>
        <taxon>Bacteria</taxon>
        <taxon>Bacillati</taxon>
        <taxon>Bacillota</taxon>
        <taxon>Bacilli</taxon>
        <taxon>Bacillales</taxon>
        <taxon>Caryophanaceae</taxon>
        <taxon>Bhargavaea</taxon>
    </lineage>
</organism>
<dbReference type="Pfam" id="PF05525">
    <property type="entry name" value="Branch_AA_trans"/>
    <property type="match status" value="1"/>
</dbReference>
<keyword evidence="11" id="KW-1185">Reference proteome</keyword>
<sequence>MGKSIQHSLILGFALFALYFGAGNLIFPPTIGLASGTGWVPAMVGFSVTGIVLPLLAVLAVLNAGGKFENLTRPIAPWFHVVFNLLLMVGIGVFVTIPRMAATTHELGTGVLLPSLPPVVTILLFFAVTFFFAMDKSNVIDRIGKYLTPVLVVILLIIVGKGFLSPIGSPAGAHVDNPFSMAFLSAYQTGDVVTGILCAPIFIAAIAGYGYTGRKARKMAVSGVLIAGAGLLIIYGGLLVISAGAGGTIEAGLSDTALVKAIVDRLLGGGGAVALAIAIALACLTSTIGVIAVIADFLAKLAKDRLSYRTWVLLICVVSASVATLGVGRIVDYTMWIFTLLYPVAIVLVLLGVLDRFIPNGGVYQGAIILTVAVSFMETLKGFGVGLPVIDPILAVLPFGDDGFAWLVPAIVGAAAGYAVHRYLPGSRVAGLDELKKA</sequence>
<keyword evidence="6 9" id="KW-0029">Amino-acid transport</keyword>
<proteinExistence type="inferred from homology"/>
<comment type="subcellular location">
    <subcellularLocation>
        <location evidence="1 9">Cell membrane</location>
        <topology evidence="1 9">Multi-pass membrane protein</topology>
    </subcellularLocation>
</comment>
<evidence type="ECO:0000256" key="6">
    <source>
        <dbReference type="ARBA" id="ARBA00022970"/>
    </source>
</evidence>
<feature type="transmembrane region" description="Helical" evidence="9">
    <location>
        <begin position="115"/>
        <end position="134"/>
    </location>
</feature>
<dbReference type="PANTHER" id="PTHR30588:SF0">
    <property type="entry name" value="BRANCHED-CHAIN AMINO ACID PERMEASE BRNQ"/>
    <property type="match status" value="1"/>
</dbReference>
<reference evidence="10 11" key="1">
    <citation type="submission" date="2024-06" db="EMBL/GenBank/DDBJ databases">
        <title>Genomic Encyclopedia of Type Strains, Phase IV (KMG-IV): sequencing the most valuable type-strain genomes for metagenomic binning, comparative biology and taxonomic classification.</title>
        <authorList>
            <person name="Goeker M."/>
        </authorList>
    </citation>
    <scope>NUCLEOTIDE SEQUENCE [LARGE SCALE GENOMIC DNA]</scope>
    <source>
        <strain evidence="10 11">DSM 26128</strain>
    </source>
</reference>
<feature type="transmembrane region" description="Helical" evidence="9">
    <location>
        <begin position="9"/>
        <end position="27"/>
    </location>
</feature>
<dbReference type="PANTHER" id="PTHR30588">
    <property type="entry name" value="BRANCHED-CHAIN AMINO ACID TRANSPORT SYSTEM 2 CARRIER PROTEIN"/>
    <property type="match status" value="1"/>
</dbReference>
<feature type="transmembrane region" description="Helical" evidence="9">
    <location>
        <begin position="311"/>
        <end position="330"/>
    </location>
</feature>
<evidence type="ECO:0000313" key="11">
    <source>
        <dbReference type="Proteomes" id="UP001549099"/>
    </source>
</evidence>